<keyword evidence="1" id="KW-0812">Transmembrane</keyword>
<dbReference type="EMBL" id="JAPNKE010000002">
    <property type="protein sequence ID" value="MCY1008925.1"/>
    <property type="molecule type" value="Genomic_DNA"/>
</dbReference>
<feature type="transmembrane region" description="Helical" evidence="1">
    <location>
        <begin position="53"/>
        <end position="72"/>
    </location>
</feature>
<dbReference type="Proteomes" id="UP001150924">
    <property type="component" value="Unassembled WGS sequence"/>
</dbReference>
<evidence type="ECO:0000313" key="2">
    <source>
        <dbReference type="EMBL" id="MCY1008925.1"/>
    </source>
</evidence>
<organism evidence="2 3">
    <name type="scientific">Nannocystis pusilla</name>
    <dbReference type="NCBI Taxonomy" id="889268"/>
    <lineage>
        <taxon>Bacteria</taxon>
        <taxon>Pseudomonadati</taxon>
        <taxon>Myxococcota</taxon>
        <taxon>Polyangia</taxon>
        <taxon>Nannocystales</taxon>
        <taxon>Nannocystaceae</taxon>
        <taxon>Nannocystis</taxon>
    </lineage>
</organism>
<accession>A0A9X3ETC6</accession>
<reference evidence="2" key="1">
    <citation type="submission" date="2022-11" db="EMBL/GenBank/DDBJ databases">
        <title>Minimal conservation of predation-associated metabolite biosynthetic gene clusters underscores biosynthetic potential of Myxococcota including descriptions for ten novel species: Archangium lansinium sp. nov., Myxococcus landrumus sp. nov., Nannocystis bai.</title>
        <authorList>
            <person name="Ahearne A."/>
            <person name="Stevens C."/>
            <person name="Phillips K."/>
        </authorList>
    </citation>
    <scope>NUCLEOTIDE SEQUENCE</scope>
    <source>
        <strain evidence="2">Na p29</strain>
    </source>
</reference>
<sequence length="84" mass="9607">MPGHYTVERGEDEPPLRFAVQVDPAESDTTLHTVAGPRIEGDEVMAAARYPRWRPLVLLVALLLLIESVLRWRSTSRREQTRAR</sequence>
<dbReference type="AlphaFoldDB" id="A0A9X3ETC6"/>
<comment type="caution">
    <text evidence="2">The sequence shown here is derived from an EMBL/GenBank/DDBJ whole genome shotgun (WGS) entry which is preliminary data.</text>
</comment>
<protein>
    <submittedName>
        <fullName evidence="2">Uncharacterized protein</fullName>
    </submittedName>
</protein>
<name>A0A9X3ETC6_9BACT</name>
<evidence type="ECO:0000256" key="1">
    <source>
        <dbReference type="SAM" id="Phobius"/>
    </source>
</evidence>
<evidence type="ECO:0000313" key="3">
    <source>
        <dbReference type="Proteomes" id="UP001150924"/>
    </source>
</evidence>
<keyword evidence="3" id="KW-1185">Reference proteome</keyword>
<gene>
    <name evidence="2" type="ORF">OV079_25880</name>
</gene>
<keyword evidence="1" id="KW-0472">Membrane</keyword>
<proteinExistence type="predicted"/>
<keyword evidence="1" id="KW-1133">Transmembrane helix</keyword>
<dbReference type="RefSeq" id="WP_267771579.1">
    <property type="nucleotide sequence ID" value="NZ_JAPNKE010000002.1"/>
</dbReference>